<comment type="caution">
    <text evidence="1">The sequence shown here is derived from an EMBL/GenBank/DDBJ whole genome shotgun (WGS) entry which is preliminary data.</text>
</comment>
<dbReference type="EMBL" id="CM043015">
    <property type="protein sequence ID" value="KAI4471249.1"/>
    <property type="molecule type" value="Genomic_DNA"/>
</dbReference>
<accession>A0ACB9TWL2</accession>
<dbReference type="Proteomes" id="UP001056778">
    <property type="component" value="Chromosome 1"/>
</dbReference>
<sequence length="270" mass="31397">MDFSTQEVFEFLNLYESEPILWDPKHSSRRNRNEVKQSWERIPRAFSVECSIDLLKKKRDSLMATFRPLIAKVKKSMKLGAECAEIYKPSWFAYEKMSGFLMPIYLSDIEEVDIVETQNVEEDSNHDQEHEHTPSRTIKSPPPQQSKKRKLISTRAVEVQVTDSYQAHKPTEINRQARDSCSVYAELLAMKLREFDEFSRATVMNDIDNLMYRAKMRFCRPSSTHIDPLGNFSTPINSANMSQNIPHSSCESSSATSTEFIEEYTERKLF</sequence>
<evidence type="ECO:0000313" key="2">
    <source>
        <dbReference type="Proteomes" id="UP001056778"/>
    </source>
</evidence>
<evidence type="ECO:0000313" key="1">
    <source>
        <dbReference type="EMBL" id="KAI4471249.1"/>
    </source>
</evidence>
<gene>
    <name evidence="1" type="ORF">MML48_1g14222</name>
</gene>
<reference evidence="1" key="1">
    <citation type="submission" date="2022-04" db="EMBL/GenBank/DDBJ databases">
        <title>Chromosome-scale genome assembly of Holotrichia oblita Faldermann.</title>
        <authorList>
            <person name="Rongchong L."/>
        </authorList>
    </citation>
    <scope>NUCLEOTIDE SEQUENCE</scope>
    <source>
        <strain evidence="1">81SQS9</strain>
    </source>
</reference>
<organism evidence="1 2">
    <name type="scientific">Holotrichia oblita</name>
    <name type="common">Chafer beetle</name>
    <dbReference type="NCBI Taxonomy" id="644536"/>
    <lineage>
        <taxon>Eukaryota</taxon>
        <taxon>Metazoa</taxon>
        <taxon>Ecdysozoa</taxon>
        <taxon>Arthropoda</taxon>
        <taxon>Hexapoda</taxon>
        <taxon>Insecta</taxon>
        <taxon>Pterygota</taxon>
        <taxon>Neoptera</taxon>
        <taxon>Endopterygota</taxon>
        <taxon>Coleoptera</taxon>
        <taxon>Polyphaga</taxon>
        <taxon>Scarabaeiformia</taxon>
        <taxon>Scarabaeidae</taxon>
        <taxon>Melolonthinae</taxon>
        <taxon>Holotrichia</taxon>
    </lineage>
</organism>
<name>A0ACB9TWL2_HOLOL</name>
<protein>
    <submittedName>
        <fullName evidence="1">Uncharacterized protein</fullName>
    </submittedName>
</protein>
<proteinExistence type="predicted"/>
<keyword evidence="2" id="KW-1185">Reference proteome</keyword>